<dbReference type="GO" id="GO:0043190">
    <property type="term" value="C:ATP-binding cassette (ABC) transporter complex"/>
    <property type="evidence" value="ECO:0007669"/>
    <property type="project" value="InterPro"/>
</dbReference>
<evidence type="ECO:0000256" key="2">
    <source>
        <dbReference type="ARBA" id="ARBA00022475"/>
    </source>
</evidence>
<keyword evidence="6" id="KW-0408">Iron</keyword>
<dbReference type="EMBL" id="LT629711">
    <property type="protein sequence ID" value="SDP47044.1"/>
    <property type="molecule type" value="Genomic_DNA"/>
</dbReference>
<keyword evidence="7" id="KW-0406">Ion transport</keyword>
<keyword evidence="8" id="KW-0472">Membrane</keyword>
<reference evidence="12" key="1">
    <citation type="submission" date="2016-10" db="EMBL/GenBank/DDBJ databases">
        <authorList>
            <person name="Varghese N."/>
            <person name="Submissions S."/>
        </authorList>
    </citation>
    <scope>NUCLEOTIDE SEQUENCE [LARGE SCALE GENOMIC DNA]</scope>
    <source>
        <strain evidence="12">DSM 22329</strain>
    </source>
</reference>
<dbReference type="InterPro" id="IPR013611">
    <property type="entry name" value="Transp-assoc_OB_typ2"/>
</dbReference>
<dbReference type="PROSITE" id="PS50893">
    <property type="entry name" value="ABC_TRANSPORTER_2"/>
    <property type="match status" value="1"/>
</dbReference>
<evidence type="ECO:0000259" key="10">
    <source>
        <dbReference type="PROSITE" id="PS50893"/>
    </source>
</evidence>
<dbReference type="SUPFAM" id="SSF52540">
    <property type="entry name" value="P-loop containing nucleoside triphosphate hydrolases"/>
    <property type="match status" value="1"/>
</dbReference>
<dbReference type="SMART" id="SM00382">
    <property type="entry name" value="AAA"/>
    <property type="match status" value="1"/>
</dbReference>
<evidence type="ECO:0000256" key="1">
    <source>
        <dbReference type="ARBA" id="ARBA00022448"/>
    </source>
</evidence>
<protein>
    <recommendedName>
        <fullName evidence="9">ABC-type quaternary amine transporter</fullName>
        <ecNumber evidence="9">7.6.2.9</ecNumber>
    </recommendedName>
</protein>
<evidence type="ECO:0000256" key="8">
    <source>
        <dbReference type="ARBA" id="ARBA00023136"/>
    </source>
</evidence>
<dbReference type="PANTHER" id="PTHR42781">
    <property type="entry name" value="SPERMIDINE/PUTRESCINE IMPORT ATP-BINDING PROTEIN POTA"/>
    <property type="match status" value="1"/>
</dbReference>
<dbReference type="Gene3D" id="3.40.50.300">
    <property type="entry name" value="P-loop containing nucleotide triphosphate hydrolases"/>
    <property type="match status" value="1"/>
</dbReference>
<dbReference type="STRING" id="443156.SAMN04489867_2568"/>
<keyword evidence="12" id="KW-1185">Reference proteome</keyword>
<dbReference type="Proteomes" id="UP000199077">
    <property type="component" value="Chromosome I"/>
</dbReference>
<keyword evidence="4" id="KW-0547">Nucleotide-binding</keyword>
<dbReference type="GO" id="GO:0015408">
    <property type="term" value="F:ABC-type ferric iron transporter activity"/>
    <property type="evidence" value="ECO:0007669"/>
    <property type="project" value="InterPro"/>
</dbReference>
<dbReference type="GO" id="GO:0016887">
    <property type="term" value="F:ATP hydrolysis activity"/>
    <property type="evidence" value="ECO:0007669"/>
    <property type="project" value="InterPro"/>
</dbReference>
<dbReference type="InterPro" id="IPR008995">
    <property type="entry name" value="Mo/tungstate-bd_C_term_dom"/>
</dbReference>
<dbReference type="PANTHER" id="PTHR42781:SF4">
    <property type="entry name" value="SPERMIDINE_PUTRESCINE IMPORT ATP-BINDING PROTEIN POTA"/>
    <property type="match status" value="1"/>
</dbReference>
<evidence type="ECO:0000256" key="5">
    <source>
        <dbReference type="ARBA" id="ARBA00022840"/>
    </source>
</evidence>
<feature type="domain" description="ABC transporter" evidence="10">
    <location>
        <begin position="4"/>
        <end position="236"/>
    </location>
</feature>
<name>A0A1H0SZA9_9MICO</name>
<dbReference type="InterPro" id="IPR003593">
    <property type="entry name" value="AAA+_ATPase"/>
</dbReference>
<dbReference type="InterPro" id="IPR050093">
    <property type="entry name" value="ABC_SmlMolc_Importer"/>
</dbReference>
<keyword evidence="1" id="KW-0813">Transport</keyword>
<dbReference type="EC" id="7.6.2.9" evidence="9"/>
<dbReference type="InterPro" id="IPR015853">
    <property type="entry name" value="ABC_transpr_FbpC"/>
</dbReference>
<evidence type="ECO:0000256" key="4">
    <source>
        <dbReference type="ARBA" id="ARBA00022741"/>
    </source>
</evidence>
<dbReference type="RefSeq" id="WP_091786108.1">
    <property type="nucleotide sequence ID" value="NZ_LT629711.1"/>
</dbReference>
<evidence type="ECO:0000256" key="3">
    <source>
        <dbReference type="ARBA" id="ARBA00022496"/>
    </source>
</evidence>
<organism evidence="11 12">
    <name type="scientific">Pedococcus dokdonensis</name>
    <dbReference type="NCBI Taxonomy" id="443156"/>
    <lineage>
        <taxon>Bacteria</taxon>
        <taxon>Bacillati</taxon>
        <taxon>Actinomycetota</taxon>
        <taxon>Actinomycetes</taxon>
        <taxon>Micrococcales</taxon>
        <taxon>Intrasporangiaceae</taxon>
        <taxon>Pedococcus</taxon>
    </lineage>
</organism>
<evidence type="ECO:0000313" key="11">
    <source>
        <dbReference type="EMBL" id="SDP47044.1"/>
    </source>
</evidence>
<dbReference type="GO" id="GO:0005524">
    <property type="term" value="F:ATP binding"/>
    <property type="evidence" value="ECO:0007669"/>
    <property type="project" value="UniProtKB-KW"/>
</dbReference>
<dbReference type="Pfam" id="PF08402">
    <property type="entry name" value="TOBE_2"/>
    <property type="match status" value="1"/>
</dbReference>
<accession>A0A1H0SZA9</accession>
<sequence length="353" mass="37221">MTSLHVRGVRASYGPTEVLHGIDLVVPSGSTTAILGPSGCGKTTLLRVVTGFQTPTAGSVALDDETVAGDGSWTPPERRRIGYVAQEGNLFPHLSIAANVAFGLPRSERKDTARISQLLELLGLDAGLMGRRPDQLSGGQQQRVAIARALAPRPRLVVLDEPFSSLDTGLRAATREAVAEALHHERVTVVLVTHDQAEALSFADQVAIMHDGHLAQVGTPLQVYGAPADRRSARFLGEAQFVSGVVQGHQVDSDLGVLELDETAPEGRVDVLVRPEQIRLTREDGGLRARVVSTTYFGHDALVSLDLVGPDGSAGRRVVARVNGSEAWAAGTPVAVQVVGAVRAFPDDATADG</sequence>
<evidence type="ECO:0000256" key="6">
    <source>
        <dbReference type="ARBA" id="ARBA00023004"/>
    </source>
</evidence>
<dbReference type="InterPro" id="IPR003439">
    <property type="entry name" value="ABC_transporter-like_ATP-bd"/>
</dbReference>
<proteinExistence type="predicted"/>
<dbReference type="PROSITE" id="PS00211">
    <property type="entry name" value="ABC_TRANSPORTER_1"/>
    <property type="match status" value="1"/>
</dbReference>
<dbReference type="AlphaFoldDB" id="A0A1H0SZA9"/>
<dbReference type="OrthoDB" id="9802264at2"/>
<dbReference type="InterPro" id="IPR017871">
    <property type="entry name" value="ABC_transporter-like_CS"/>
</dbReference>
<dbReference type="Pfam" id="PF00005">
    <property type="entry name" value="ABC_tran"/>
    <property type="match status" value="1"/>
</dbReference>
<keyword evidence="3" id="KW-0410">Iron transport</keyword>
<evidence type="ECO:0000256" key="9">
    <source>
        <dbReference type="ARBA" id="ARBA00066388"/>
    </source>
</evidence>
<dbReference type="InterPro" id="IPR027417">
    <property type="entry name" value="P-loop_NTPase"/>
</dbReference>
<keyword evidence="2" id="KW-1003">Cell membrane</keyword>
<evidence type="ECO:0000256" key="7">
    <source>
        <dbReference type="ARBA" id="ARBA00023065"/>
    </source>
</evidence>
<dbReference type="SUPFAM" id="SSF50331">
    <property type="entry name" value="MOP-like"/>
    <property type="match status" value="1"/>
</dbReference>
<evidence type="ECO:0000313" key="12">
    <source>
        <dbReference type="Proteomes" id="UP000199077"/>
    </source>
</evidence>
<gene>
    <name evidence="11" type="ORF">SAMN04489867_2568</name>
</gene>
<keyword evidence="5 11" id="KW-0067">ATP-binding</keyword>
<dbReference type="FunFam" id="3.40.50.300:FF:000425">
    <property type="entry name" value="Probable ABC transporter, ATP-binding subunit"/>
    <property type="match status" value="1"/>
</dbReference>
<dbReference type="CDD" id="cd03259">
    <property type="entry name" value="ABC_Carb_Solutes_like"/>
    <property type="match status" value="1"/>
</dbReference>
<dbReference type="GO" id="GO:0015418">
    <property type="term" value="F:ABC-type quaternary ammonium compound transporting activity"/>
    <property type="evidence" value="ECO:0007669"/>
    <property type="project" value="UniProtKB-EC"/>
</dbReference>